<proteinExistence type="predicted"/>
<dbReference type="InterPro" id="IPR036689">
    <property type="entry name" value="ESAT-6-like_sf"/>
</dbReference>
<evidence type="ECO:0008006" key="4">
    <source>
        <dbReference type="Google" id="ProtNLM"/>
    </source>
</evidence>
<dbReference type="AlphaFoldDB" id="A0A920CVL5"/>
<dbReference type="NCBIfam" id="TIGR03930">
    <property type="entry name" value="WXG100_ESAT6"/>
    <property type="match status" value="1"/>
</dbReference>
<dbReference type="Proteomes" id="UP000682811">
    <property type="component" value="Unassembled WGS sequence"/>
</dbReference>
<dbReference type="Gene3D" id="1.10.287.1060">
    <property type="entry name" value="ESAT-6-like"/>
    <property type="match status" value="1"/>
</dbReference>
<dbReference type="RefSeq" id="WP_212981556.1">
    <property type="nucleotide sequence ID" value="NZ_AP025343.1"/>
</dbReference>
<evidence type="ECO:0000313" key="3">
    <source>
        <dbReference type="Proteomes" id="UP000682811"/>
    </source>
</evidence>
<dbReference type="InterPro" id="IPR010310">
    <property type="entry name" value="T7SS_ESAT-6-like"/>
</dbReference>
<gene>
    <name evidence="2" type="ORF">J34TS1_63440</name>
</gene>
<name>A0A920CVL5_9BACL</name>
<dbReference type="Pfam" id="PF06013">
    <property type="entry name" value="WXG100"/>
    <property type="match status" value="1"/>
</dbReference>
<feature type="compositionally biased region" description="Basic and acidic residues" evidence="1">
    <location>
        <begin position="84"/>
        <end position="104"/>
    </location>
</feature>
<dbReference type="SUPFAM" id="SSF140453">
    <property type="entry name" value="EsxAB dimer-like"/>
    <property type="match status" value="1"/>
</dbReference>
<protein>
    <recommendedName>
        <fullName evidence="4">WXG100 family type VII secretion target</fullName>
    </recommendedName>
</protein>
<evidence type="ECO:0000256" key="1">
    <source>
        <dbReference type="SAM" id="MobiDB-lite"/>
    </source>
</evidence>
<sequence>MPIRVDVAVLQSIARQVRSGSRRLQNEGSRVNSNVQGMLWTGNAYQRFIKGYRDTNLKLNRTIEQMDAFADQLERIAEAFRQADLEEDRRREQEERARREREAMARSSSNQRR</sequence>
<comment type="caution">
    <text evidence="2">The sequence shown here is derived from an EMBL/GenBank/DDBJ whole genome shotgun (WGS) entry which is preliminary data.</text>
</comment>
<feature type="region of interest" description="Disordered" evidence="1">
    <location>
        <begin position="84"/>
        <end position="113"/>
    </location>
</feature>
<organism evidence="2 3">
    <name type="scientific">Paenibacillus azoreducens</name>
    <dbReference type="NCBI Taxonomy" id="116718"/>
    <lineage>
        <taxon>Bacteria</taxon>
        <taxon>Bacillati</taxon>
        <taxon>Bacillota</taxon>
        <taxon>Bacilli</taxon>
        <taxon>Bacillales</taxon>
        <taxon>Paenibacillaceae</taxon>
        <taxon>Paenibacillus</taxon>
    </lineage>
</organism>
<accession>A0A920CVL5</accession>
<reference evidence="2 3" key="1">
    <citation type="submission" date="2021-03" db="EMBL/GenBank/DDBJ databases">
        <title>Antimicrobial resistance genes in bacteria isolated from Japanese honey, and their potential for conferring macrolide and lincosamide resistance in the American foulbrood pathogen Paenibacillus larvae.</title>
        <authorList>
            <person name="Okamoto M."/>
            <person name="Kumagai M."/>
            <person name="Kanamori H."/>
            <person name="Takamatsu D."/>
        </authorList>
    </citation>
    <scope>NUCLEOTIDE SEQUENCE [LARGE SCALE GENOMIC DNA]</scope>
    <source>
        <strain evidence="2 3">J34TS1</strain>
    </source>
</reference>
<evidence type="ECO:0000313" key="2">
    <source>
        <dbReference type="EMBL" id="GIO51579.1"/>
    </source>
</evidence>
<dbReference type="EMBL" id="BORT01000058">
    <property type="protein sequence ID" value="GIO51579.1"/>
    <property type="molecule type" value="Genomic_DNA"/>
</dbReference>
<keyword evidence="3" id="KW-1185">Reference proteome</keyword>